<proteinExistence type="predicted"/>
<dbReference type="SMART" id="SM00564">
    <property type="entry name" value="PQQ"/>
    <property type="match status" value="4"/>
</dbReference>
<dbReference type="InterPro" id="IPR002372">
    <property type="entry name" value="PQQ_rpt_dom"/>
</dbReference>
<comment type="caution">
    <text evidence="2">The sequence shown here is derived from an EMBL/GenBank/DDBJ whole genome shotgun (WGS) entry which is preliminary data.</text>
</comment>
<dbReference type="AlphaFoldDB" id="A0A5C6EBA6"/>
<name>A0A5C6EBA6_9BACT</name>
<gene>
    <name evidence="2" type="ORF">Poly59_60070</name>
</gene>
<keyword evidence="3" id="KW-1185">Reference proteome</keyword>
<accession>A0A5C6EBA6</accession>
<dbReference type="Proteomes" id="UP000317977">
    <property type="component" value="Unassembled WGS sequence"/>
</dbReference>
<protein>
    <submittedName>
        <fullName evidence="2">Outer membrane biogenesis protein BamB</fullName>
    </submittedName>
</protein>
<dbReference type="EMBL" id="SJPX01000006">
    <property type="protein sequence ID" value="TWU47033.1"/>
    <property type="molecule type" value="Genomic_DNA"/>
</dbReference>
<organism evidence="2 3">
    <name type="scientific">Rubripirellula reticaptiva</name>
    <dbReference type="NCBI Taxonomy" id="2528013"/>
    <lineage>
        <taxon>Bacteria</taxon>
        <taxon>Pseudomonadati</taxon>
        <taxon>Planctomycetota</taxon>
        <taxon>Planctomycetia</taxon>
        <taxon>Pirellulales</taxon>
        <taxon>Pirellulaceae</taxon>
        <taxon>Rubripirellula</taxon>
    </lineage>
</organism>
<dbReference type="Gene3D" id="2.130.10.10">
    <property type="entry name" value="YVTN repeat-like/Quinoprotein amine dehydrogenase"/>
    <property type="match status" value="2"/>
</dbReference>
<dbReference type="InterPro" id="IPR015943">
    <property type="entry name" value="WD40/YVTN_repeat-like_dom_sf"/>
</dbReference>
<sequence>MSKKPMCEMMPVRIPSRTEVARSLAIAILTVCFSVTSKADNWPQFRGPHANAISTRPLPKTWSDHDGETENIRWKIPVAGEGWSQPVVWDERVFLTAAVPMTETSSGPEPYSSGGGRAVKELMKTEFLYQVVCMDANSGDELWRTTCKEEQPPIPRHSTNTYATETPITDGERVYAYFGMNGIYALDLQGNVQWQKDLGVFEMRADWGTASSPTLFEGKLFVQVDNQIESFLIALDAETGDEVWRVSRNEKSQYSSPMIWRNSLRNELIVGGMVYRSHDPATGKLLWELDMAKGRSSATPVADGDRLFVGNELRNRGGDDDGGGRLFCVKPGGSGDITPPDDSQETEFVAWWIEKADMQMASPTICNGKIYLFERSTGNMHCVNMDTGETVYRQRVRGAKAFWASPWTDGRQVFSLDASGTTHVLSSSEKYELLAANELDQQAWSTPALADGRIYLRTIDHLYCIENQSPVDQSAK</sequence>
<feature type="domain" description="Pyrrolo-quinoline quinone repeat" evidence="1">
    <location>
        <begin position="131"/>
        <end position="252"/>
    </location>
</feature>
<evidence type="ECO:0000259" key="1">
    <source>
        <dbReference type="Pfam" id="PF13360"/>
    </source>
</evidence>
<dbReference type="InterPro" id="IPR018391">
    <property type="entry name" value="PQQ_b-propeller_rpt"/>
</dbReference>
<dbReference type="RefSeq" id="WP_222436188.1">
    <property type="nucleotide sequence ID" value="NZ_SJPX01000006.1"/>
</dbReference>
<evidence type="ECO:0000313" key="2">
    <source>
        <dbReference type="EMBL" id="TWU47033.1"/>
    </source>
</evidence>
<reference evidence="2 3" key="1">
    <citation type="submission" date="2019-02" db="EMBL/GenBank/DDBJ databases">
        <title>Deep-cultivation of Planctomycetes and their phenomic and genomic characterization uncovers novel biology.</title>
        <authorList>
            <person name="Wiegand S."/>
            <person name="Jogler M."/>
            <person name="Boedeker C."/>
            <person name="Pinto D."/>
            <person name="Vollmers J."/>
            <person name="Rivas-Marin E."/>
            <person name="Kohn T."/>
            <person name="Peeters S.H."/>
            <person name="Heuer A."/>
            <person name="Rast P."/>
            <person name="Oberbeckmann S."/>
            <person name="Bunk B."/>
            <person name="Jeske O."/>
            <person name="Meyerdierks A."/>
            <person name="Storesund J.E."/>
            <person name="Kallscheuer N."/>
            <person name="Luecker S."/>
            <person name="Lage O.M."/>
            <person name="Pohl T."/>
            <person name="Merkel B.J."/>
            <person name="Hornburger P."/>
            <person name="Mueller R.-W."/>
            <person name="Bruemmer F."/>
            <person name="Labrenz M."/>
            <person name="Spormann A.M."/>
            <person name="Op Den Camp H."/>
            <person name="Overmann J."/>
            <person name="Amann R."/>
            <person name="Jetten M.S.M."/>
            <person name="Mascher T."/>
            <person name="Medema M.H."/>
            <person name="Devos D.P."/>
            <person name="Kaster A.-K."/>
            <person name="Ovreas L."/>
            <person name="Rohde M."/>
            <person name="Galperin M.Y."/>
            <person name="Jogler C."/>
        </authorList>
    </citation>
    <scope>NUCLEOTIDE SEQUENCE [LARGE SCALE GENOMIC DNA]</scope>
    <source>
        <strain evidence="2 3">Poly59</strain>
    </source>
</reference>
<evidence type="ECO:0000313" key="3">
    <source>
        <dbReference type="Proteomes" id="UP000317977"/>
    </source>
</evidence>
<dbReference type="SUPFAM" id="SSF50998">
    <property type="entry name" value="Quinoprotein alcohol dehydrogenase-like"/>
    <property type="match status" value="1"/>
</dbReference>
<dbReference type="PANTHER" id="PTHR34512">
    <property type="entry name" value="CELL SURFACE PROTEIN"/>
    <property type="match status" value="1"/>
</dbReference>
<dbReference type="PANTHER" id="PTHR34512:SF30">
    <property type="entry name" value="OUTER MEMBRANE PROTEIN ASSEMBLY FACTOR BAMB"/>
    <property type="match status" value="1"/>
</dbReference>
<dbReference type="Pfam" id="PF13360">
    <property type="entry name" value="PQQ_2"/>
    <property type="match status" value="1"/>
</dbReference>
<dbReference type="InterPro" id="IPR011047">
    <property type="entry name" value="Quinoprotein_ADH-like_sf"/>
</dbReference>